<comment type="similarity">
    <text evidence="10">Belongs to the AB hydrolase superfamily. ABHD14 family.</text>
</comment>
<keyword evidence="7 14" id="KW-1133">Transmembrane helix</keyword>
<gene>
    <name evidence="16" type="ORF">OCBIM_22021835mg</name>
</gene>
<accession>A0A0L8IHL4</accession>
<keyword evidence="4 14" id="KW-0812">Transmembrane</keyword>
<evidence type="ECO:0000256" key="3">
    <source>
        <dbReference type="ARBA" id="ARBA00022490"/>
    </source>
</evidence>
<evidence type="ECO:0000256" key="14">
    <source>
        <dbReference type="SAM" id="Phobius"/>
    </source>
</evidence>
<evidence type="ECO:0000256" key="13">
    <source>
        <dbReference type="ARBA" id="ARBA00079023"/>
    </source>
</evidence>
<dbReference type="PANTHER" id="PTHR46197">
    <property type="entry name" value="PROTEIN ABHD14B-LIKE"/>
    <property type="match status" value="1"/>
</dbReference>
<protein>
    <recommendedName>
        <fullName evidence="12">Protein ABHD14A</fullName>
    </recommendedName>
    <alternativeName>
        <fullName evidence="13">Alpha/beta hydrolase domain-containing protein 14A</fullName>
    </alternativeName>
</protein>
<evidence type="ECO:0000256" key="12">
    <source>
        <dbReference type="ARBA" id="ARBA00073591"/>
    </source>
</evidence>
<dbReference type="SUPFAM" id="SSF53474">
    <property type="entry name" value="alpha/beta-Hydrolases"/>
    <property type="match status" value="1"/>
</dbReference>
<organism evidence="16">
    <name type="scientific">Octopus bimaculoides</name>
    <name type="common">California two-spotted octopus</name>
    <dbReference type="NCBI Taxonomy" id="37653"/>
    <lineage>
        <taxon>Eukaryota</taxon>
        <taxon>Metazoa</taxon>
        <taxon>Spiralia</taxon>
        <taxon>Lophotrochozoa</taxon>
        <taxon>Mollusca</taxon>
        <taxon>Cephalopoda</taxon>
        <taxon>Coleoidea</taxon>
        <taxon>Octopodiformes</taxon>
        <taxon>Octopoda</taxon>
        <taxon>Incirrata</taxon>
        <taxon>Octopodidae</taxon>
        <taxon>Octopus</taxon>
    </lineage>
</organism>
<dbReference type="EMBL" id="KQ415687">
    <property type="protein sequence ID" value="KOG00948.1"/>
    <property type="molecule type" value="Genomic_DNA"/>
</dbReference>
<name>A0A0L8IHL4_OCTBM</name>
<evidence type="ECO:0000256" key="1">
    <source>
        <dbReference type="ARBA" id="ARBA00004496"/>
    </source>
</evidence>
<dbReference type="FunFam" id="3.40.50.1820:FF:000093">
    <property type="entry name" value="protein ABHD14A isoform X1"/>
    <property type="match status" value="1"/>
</dbReference>
<evidence type="ECO:0000256" key="4">
    <source>
        <dbReference type="ARBA" id="ARBA00022692"/>
    </source>
</evidence>
<evidence type="ECO:0000313" key="16">
    <source>
        <dbReference type="EMBL" id="KOG00948.1"/>
    </source>
</evidence>
<dbReference type="Gene3D" id="3.40.50.1820">
    <property type="entry name" value="alpha/beta hydrolase"/>
    <property type="match status" value="1"/>
</dbReference>
<dbReference type="Pfam" id="PF12697">
    <property type="entry name" value="Abhydrolase_6"/>
    <property type="match status" value="1"/>
</dbReference>
<sequence length="294" mass="32357">MQDAKSFLVKERNIMVANVVRINKLVFLFLGFLGVVIVYFLINLNPVAMSSEHTSSKLHKRITWHNQAFVNVPTEIVEAAKSISVNSEMIEMVYQSENIVISTKEAVPKKMPKVEVLLLHGAAFSSQNWQDIGTLQFLAAAGYQAVAIDLPGKGKSTKISVTDGGDFLDKVIDLVDMNNPVIISPSMSGMYSLPFLMDSAGKRLKSSIGYVPIAPVFTENYTKKEYSKLKIPTMIVCGSLDVSLGPVSTKNLKQLPNSEVFILEGAGHPAYLTHTDAFHRLLYNFLLSIASSQN</sequence>
<evidence type="ECO:0000256" key="9">
    <source>
        <dbReference type="ARBA" id="ARBA00023180"/>
    </source>
</evidence>
<dbReference type="InterPro" id="IPR029058">
    <property type="entry name" value="AB_hydrolase_fold"/>
</dbReference>
<dbReference type="GO" id="GO:0016787">
    <property type="term" value="F:hydrolase activity"/>
    <property type="evidence" value="ECO:0007669"/>
    <property type="project" value="UniProtKB-KW"/>
</dbReference>
<dbReference type="AlphaFoldDB" id="A0A0L8IHL4"/>
<keyword evidence="8 14" id="KW-0472">Membrane</keyword>
<dbReference type="PANTHER" id="PTHR46197:SF3">
    <property type="entry name" value="AB HYDROLASE-1 DOMAIN-CONTAINING PROTEIN"/>
    <property type="match status" value="1"/>
</dbReference>
<feature type="transmembrane region" description="Helical" evidence="14">
    <location>
        <begin position="21"/>
        <end position="42"/>
    </location>
</feature>
<dbReference type="STRING" id="37653.A0A0L8IHL4"/>
<proteinExistence type="inferred from homology"/>
<comment type="subcellular location">
    <subcellularLocation>
        <location evidence="1">Cytoplasm</location>
    </subcellularLocation>
    <subcellularLocation>
        <location evidence="2">Membrane</location>
        <topology evidence="2">Single-pass type II membrane protein</topology>
    </subcellularLocation>
</comment>
<feature type="domain" description="AB hydrolase-1" evidence="15">
    <location>
        <begin position="116"/>
        <end position="193"/>
    </location>
</feature>
<comment type="function">
    <text evidence="11">Possible role in granule neuron development.</text>
</comment>
<evidence type="ECO:0000256" key="10">
    <source>
        <dbReference type="ARBA" id="ARBA00037942"/>
    </source>
</evidence>
<evidence type="ECO:0000256" key="11">
    <source>
        <dbReference type="ARBA" id="ARBA00056841"/>
    </source>
</evidence>
<dbReference type="GO" id="GO:0005737">
    <property type="term" value="C:cytoplasm"/>
    <property type="evidence" value="ECO:0007669"/>
    <property type="project" value="UniProtKB-SubCell"/>
</dbReference>
<evidence type="ECO:0000259" key="15">
    <source>
        <dbReference type="Pfam" id="PF12697"/>
    </source>
</evidence>
<dbReference type="GO" id="GO:0016020">
    <property type="term" value="C:membrane"/>
    <property type="evidence" value="ECO:0007669"/>
    <property type="project" value="UniProtKB-SubCell"/>
</dbReference>
<keyword evidence="9" id="KW-0325">Glycoprotein</keyword>
<evidence type="ECO:0000256" key="2">
    <source>
        <dbReference type="ARBA" id="ARBA00004606"/>
    </source>
</evidence>
<keyword evidence="3" id="KW-0963">Cytoplasm</keyword>
<evidence type="ECO:0000256" key="7">
    <source>
        <dbReference type="ARBA" id="ARBA00022989"/>
    </source>
</evidence>
<evidence type="ECO:0000256" key="6">
    <source>
        <dbReference type="ARBA" id="ARBA00022968"/>
    </source>
</evidence>
<evidence type="ECO:0000256" key="5">
    <source>
        <dbReference type="ARBA" id="ARBA00022801"/>
    </source>
</evidence>
<dbReference type="InterPro" id="IPR000073">
    <property type="entry name" value="AB_hydrolase_1"/>
</dbReference>
<keyword evidence="5" id="KW-0378">Hydrolase</keyword>
<reference evidence="16" key="1">
    <citation type="submission" date="2015-07" db="EMBL/GenBank/DDBJ databases">
        <title>MeaNS - Measles Nucleotide Surveillance Program.</title>
        <authorList>
            <person name="Tran T."/>
            <person name="Druce J."/>
        </authorList>
    </citation>
    <scope>NUCLEOTIDE SEQUENCE</scope>
    <source>
        <strain evidence="16">UCB-OBI-ISO-001</strain>
        <tissue evidence="16">Gonad</tissue>
    </source>
</reference>
<dbReference type="OrthoDB" id="284184at2759"/>
<evidence type="ECO:0000256" key="8">
    <source>
        <dbReference type="ARBA" id="ARBA00023136"/>
    </source>
</evidence>
<keyword evidence="6" id="KW-0735">Signal-anchor</keyword>